<comment type="similarity">
    <text evidence="4">Belongs to the ferredoxin thioredoxin reductase alpha subunit family.</text>
</comment>
<evidence type="ECO:0000256" key="1">
    <source>
        <dbReference type="ARBA" id="ARBA00023002"/>
    </source>
</evidence>
<gene>
    <name evidence="6" type="ORF">Bathy09g00080</name>
</gene>
<keyword evidence="7" id="KW-1185">Reference proteome</keyword>
<dbReference type="GO" id="GO:0015979">
    <property type="term" value="P:photosynthesis"/>
    <property type="evidence" value="ECO:0007669"/>
    <property type="project" value="InterPro"/>
</dbReference>
<comment type="subunit">
    <text evidence="2">Heterodimer of subunit A (variable subunit) and subunit B (catalytic subunit). Heterodimeric FTR forms a complex with ferredoxin and thioredoxin.</text>
</comment>
<dbReference type="Pfam" id="PF02941">
    <property type="entry name" value="FeThRed_A"/>
    <property type="match status" value="1"/>
</dbReference>
<protein>
    <recommendedName>
        <fullName evidence="5">Ferredoxin thioredoxin reductase alpha chain domain-containing protein</fullName>
    </recommendedName>
</protein>
<dbReference type="Proteomes" id="UP000198341">
    <property type="component" value="Chromosome 9"/>
</dbReference>
<keyword evidence="1" id="KW-0560">Oxidoreductase</keyword>
<dbReference type="OrthoDB" id="1916328at2759"/>
<evidence type="ECO:0000256" key="3">
    <source>
        <dbReference type="ARBA" id="ARBA00034474"/>
    </source>
</evidence>
<accession>K8F3A8</accession>
<dbReference type="GO" id="GO:0016491">
    <property type="term" value="F:oxidoreductase activity"/>
    <property type="evidence" value="ECO:0007669"/>
    <property type="project" value="UniProtKB-KW"/>
</dbReference>
<reference evidence="6 7" key="1">
    <citation type="submission" date="2011-10" db="EMBL/GenBank/DDBJ databases">
        <authorList>
            <person name="Genoscope - CEA"/>
        </authorList>
    </citation>
    <scope>NUCLEOTIDE SEQUENCE [LARGE SCALE GENOMIC DNA]</scope>
    <source>
        <strain evidence="6 7">RCC 1105</strain>
    </source>
</reference>
<proteinExistence type="inferred from homology"/>
<feature type="domain" description="Ferredoxin thioredoxin reductase alpha chain" evidence="5">
    <location>
        <begin position="16"/>
        <end position="88"/>
    </location>
</feature>
<dbReference type="InterPro" id="IPR008990">
    <property type="entry name" value="Elect_transpt_acc-like_dom_sf"/>
</dbReference>
<dbReference type="RefSeq" id="XP_007511228.1">
    <property type="nucleotide sequence ID" value="XM_007511166.1"/>
</dbReference>
<name>K8F3A8_9CHLO</name>
<evidence type="ECO:0000313" key="7">
    <source>
        <dbReference type="Proteomes" id="UP000198341"/>
    </source>
</evidence>
<evidence type="ECO:0000259" key="5">
    <source>
        <dbReference type="Pfam" id="PF02941"/>
    </source>
</evidence>
<dbReference type="SUPFAM" id="SSF50090">
    <property type="entry name" value="Electron transport accessory proteins"/>
    <property type="match status" value="1"/>
</dbReference>
<sequence length="92" mass="9658">MTIVNVGASEKDDVPVGAKVRVNKSVVVYHVPKTKGAATDLNGMEGEVAQRADDLDGTYISANLPVKVALPNPDGSGKTFLVHVTADEIEIL</sequence>
<dbReference type="STRING" id="41875.K8F3A8"/>
<dbReference type="InterPro" id="IPR044166">
    <property type="entry name" value="FTRV"/>
</dbReference>
<dbReference type="PANTHER" id="PTHR46937:SF4">
    <property type="entry name" value="FERREDOXIN-THIOREDOXIN REDUCTASE SUBUNIT A1, CHLOROPLASTIC"/>
    <property type="match status" value="1"/>
</dbReference>
<organism evidence="6 7">
    <name type="scientific">Bathycoccus prasinos</name>
    <dbReference type="NCBI Taxonomy" id="41875"/>
    <lineage>
        <taxon>Eukaryota</taxon>
        <taxon>Viridiplantae</taxon>
        <taxon>Chlorophyta</taxon>
        <taxon>Mamiellophyceae</taxon>
        <taxon>Mamiellales</taxon>
        <taxon>Bathycoccaceae</taxon>
        <taxon>Bathycoccus</taxon>
    </lineage>
</organism>
<evidence type="ECO:0000256" key="2">
    <source>
        <dbReference type="ARBA" id="ARBA00026011"/>
    </source>
</evidence>
<dbReference type="GeneID" id="19013515"/>
<dbReference type="Gene3D" id="2.30.30.50">
    <property type="match status" value="1"/>
</dbReference>
<dbReference type="InterPro" id="IPR004207">
    <property type="entry name" value="Fd_thioredoxin_Rdtase_alpha"/>
</dbReference>
<evidence type="ECO:0000313" key="6">
    <source>
        <dbReference type="EMBL" id="CCO66788.1"/>
    </source>
</evidence>
<comment type="function">
    <text evidence="3">Variable subunit of the ferredoxin-thioredoxin reductase (FTR), which catalyzes the two-electron reduction of thioredoxins by the electrons provided by reduced ferredoxin.</text>
</comment>
<dbReference type="AlphaFoldDB" id="K8F3A8"/>
<dbReference type="EMBL" id="FO082270">
    <property type="protein sequence ID" value="CCO66788.1"/>
    <property type="molecule type" value="Genomic_DNA"/>
</dbReference>
<dbReference type="KEGG" id="bpg:Bathy09g00080"/>
<evidence type="ECO:0000256" key="4">
    <source>
        <dbReference type="ARBA" id="ARBA00034490"/>
    </source>
</evidence>
<dbReference type="PANTHER" id="PTHR46937">
    <property type="entry name" value="FERREDOXIN-THIOREDOXIN REDUCTASE, VARIABLE CHAIN"/>
    <property type="match status" value="1"/>
</dbReference>